<name>A0A6A0BA19_9LACT</name>
<dbReference type="EMBL" id="BLLH01000011">
    <property type="protein sequence ID" value="GFH41301.1"/>
    <property type="molecule type" value="Genomic_DNA"/>
</dbReference>
<keyword evidence="2" id="KW-1185">Reference proteome</keyword>
<organism evidence="1 2">
    <name type="scientific">Pseudolactococcus insecticola</name>
    <dbReference type="NCBI Taxonomy" id="2709158"/>
    <lineage>
        <taxon>Bacteria</taxon>
        <taxon>Bacillati</taxon>
        <taxon>Bacillota</taxon>
        <taxon>Bacilli</taxon>
        <taxon>Lactobacillales</taxon>
        <taxon>Streptococcaceae</taxon>
        <taxon>Pseudolactococcus</taxon>
    </lineage>
</organism>
<sequence>MFSILDLFDLDIVFSPLALKRSYELVMLDSFQADLSQDEILTVFSYIFLQKKKANTCCINFFLVIVCHLFEKQPLQYLALD</sequence>
<comment type="caution">
    <text evidence="1">The sequence shown here is derived from an EMBL/GenBank/DDBJ whole genome shotgun (WGS) entry which is preliminary data.</text>
</comment>
<accession>A0A6A0BA19</accession>
<evidence type="ECO:0000313" key="1">
    <source>
        <dbReference type="EMBL" id="GFH41301.1"/>
    </source>
</evidence>
<dbReference type="AlphaFoldDB" id="A0A6A0BA19"/>
<proteinExistence type="predicted"/>
<reference evidence="1 2" key="1">
    <citation type="submission" date="2020-02" db="EMBL/GenBank/DDBJ databases">
        <title>Draft genome sequence of Lactococcus sp. Hs20B0-1.</title>
        <authorList>
            <person name="Noda S."/>
            <person name="Yuki M."/>
            <person name="Ohkuma M."/>
        </authorList>
    </citation>
    <scope>NUCLEOTIDE SEQUENCE [LARGE SCALE GENOMIC DNA]</scope>
    <source>
        <strain evidence="1 2">Hs20B0-1</strain>
    </source>
</reference>
<evidence type="ECO:0000313" key="2">
    <source>
        <dbReference type="Proteomes" id="UP000475928"/>
    </source>
</evidence>
<gene>
    <name evidence="1" type="ORF">Hs20B_16990</name>
</gene>
<protein>
    <submittedName>
        <fullName evidence="1">Uncharacterized protein</fullName>
    </submittedName>
</protein>
<dbReference type="Proteomes" id="UP000475928">
    <property type="component" value="Unassembled WGS sequence"/>
</dbReference>